<dbReference type="Proteomes" id="UP001215280">
    <property type="component" value="Unassembled WGS sequence"/>
</dbReference>
<name>A0AAD7IIM1_9AGAR</name>
<dbReference type="Gene3D" id="3.90.25.10">
    <property type="entry name" value="UDP-galactose 4-epimerase, domain 1"/>
    <property type="match status" value="1"/>
</dbReference>
<dbReference type="SUPFAM" id="SSF51735">
    <property type="entry name" value="NAD(P)-binding Rossmann-fold domains"/>
    <property type="match status" value="1"/>
</dbReference>
<proteinExistence type="predicted"/>
<keyword evidence="2" id="KW-1185">Reference proteome</keyword>
<dbReference type="AlphaFoldDB" id="A0AAD7IIM1"/>
<gene>
    <name evidence="1" type="ORF">DFH07DRAFT_749637</name>
</gene>
<organism evidence="1 2">
    <name type="scientific">Mycena maculata</name>
    <dbReference type="NCBI Taxonomy" id="230809"/>
    <lineage>
        <taxon>Eukaryota</taxon>
        <taxon>Fungi</taxon>
        <taxon>Dikarya</taxon>
        <taxon>Basidiomycota</taxon>
        <taxon>Agaricomycotina</taxon>
        <taxon>Agaricomycetes</taxon>
        <taxon>Agaricomycetidae</taxon>
        <taxon>Agaricales</taxon>
        <taxon>Marasmiineae</taxon>
        <taxon>Mycenaceae</taxon>
        <taxon>Mycena</taxon>
    </lineage>
</organism>
<sequence>MMTLLTDSTGKSATPLVKRLNALNVPILLANRSGTVPTPFKDVWFYWGDASTYNLPDGNIDRVYLIPPLAVDIFLPMKAFIDFARRKGVTRFVLMSAARIKAGGLVMGKVHAYLASLDVEYCVLHPLWFVGETHYFFFFFVLANSRTRSPTRINWLDFHEDIADIAFKALTDAAIEHTNPIMVGPEFLSYAQIAQILTEVLGREIRHRTISDDEYRDILFGTG</sequence>
<dbReference type="PANTHER" id="PTHR43162">
    <property type="match status" value="1"/>
</dbReference>
<evidence type="ECO:0000313" key="2">
    <source>
        <dbReference type="Proteomes" id="UP001215280"/>
    </source>
</evidence>
<evidence type="ECO:0008006" key="3">
    <source>
        <dbReference type="Google" id="ProtNLM"/>
    </source>
</evidence>
<dbReference type="PANTHER" id="PTHR43162:SF1">
    <property type="entry name" value="PRESTALK A DIFFERENTIATION PROTEIN A"/>
    <property type="match status" value="1"/>
</dbReference>
<accession>A0AAD7IIM1</accession>
<evidence type="ECO:0000313" key="1">
    <source>
        <dbReference type="EMBL" id="KAJ7744031.1"/>
    </source>
</evidence>
<dbReference type="InterPro" id="IPR036291">
    <property type="entry name" value="NAD(P)-bd_dom_sf"/>
</dbReference>
<dbReference type="EMBL" id="JARJLG010000109">
    <property type="protein sequence ID" value="KAJ7744031.1"/>
    <property type="molecule type" value="Genomic_DNA"/>
</dbReference>
<protein>
    <recommendedName>
        <fullName evidence="3">NmrA-like domain-containing protein</fullName>
    </recommendedName>
</protein>
<reference evidence="1" key="1">
    <citation type="submission" date="2023-03" db="EMBL/GenBank/DDBJ databases">
        <title>Massive genome expansion in bonnet fungi (Mycena s.s.) driven by repeated elements and novel gene families across ecological guilds.</title>
        <authorList>
            <consortium name="Lawrence Berkeley National Laboratory"/>
            <person name="Harder C.B."/>
            <person name="Miyauchi S."/>
            <person name="Viragh M."/>
            <person name="Kuo A."/>
            <person name="Thoen E."/>
            <person name="Andreopoulos B."/>
            <person name="Lu D."/>
            <person name="Skrede I."/>
            <person name="Drula E."/>
            <person name="Henrissat B."/>
            <person name="Morin E."/>
            <person name="Kohler A."/>
            <person name="Barry K."/>
            <person name="LaButti K."/>
            <person name="Morin E."/>
            <person name="Salamov A."/>
            <person name="Lipzen A."/>
            <person name="Mereny Z."/>
            <person name="Hegedus B."/>
            <person name="Baldrian P."/>
            <person name="Stursova M."/>
            <person name="Weitz H."/>
            <person name="Taylor A."/>
            <person name="Grigoriev I.V."/>
            <person name="Nagy L.G."/>
            <person name="Martin F."/>
            <person name="Kauserud H."/>
        </authorList>
    </citation>
    <scope>NUCLEOTIDE SEQUENCE</scope>
    <source>
        <strain evidence="1">CBHHK188m</strain>
    </source>
</reference>
<dbReference type="Gene3D" id="3.40.50.720">
    <property type="entry name" value="NAD(P)-binding Rossmann-like Domain"/>
    <property type="match status" value="1"/>
</dbReference>
<comment type="caution">
    <text evidence="1">The sequence shown here is derived from an EMBL/GenBank/DDBJ whole genome shotgun (WGS) entry which is preliminary data.</text>
</comment>
<dbReference type="InterPro" id="IPR051604">
    <property type="entry name" value="Ergot_Alk_Oxidoreductase"/>
</dbReference>